<comment type="caution">
    <text evidence="2">The sequence shown here is derived from an EMBL/GenBank/DDBJ whole genome shotgun (WGS) entry which is preliminary data.</text>
</comment>
<dbReference type="AlphaFoldDB" id="A0A1F8EH84"/>
<protein>
    <recommendedName>
        <fullName evidence="1">HTH merR-type domain-containing protein</fullName>
    </recommendedName>
</protein>
<dbReference type="GO" id="GO:0003677">
    <property type="term" value="F:DNA binding"/>
    <property type="evidence" value="ECO:0007669"/>
    <property type="project" value="InterPro"/>
</dbReference>
<evidence type="ECO:0000259" key="1">
    <source>
        <dbReference type="Pfam" id="PF00376"/>
    </source>
</evidence>
<accession>A0A1F8EH84</accession>
<feature type="domain" description="HTH merR-type" evidence="1">
    <location>
        <begin position="12"/>
        <end position="49"/>
    </location>
</feature>
<dbReference type="EMBL" id="MGJD01000027">
    <property type="protein sequence ID" value="OGN00184.1"/>
    <property type="molecule type" value="Genomic_DNA"/>
</dbReference>
<proteinExistence type="predicted"/>
<reference evidence="2 3" key="1">
    <citation type="journal article" date="2016" name="Nat. Commun.">
        <title>Thousands of microbial genomes shed light on interconnected biogeochemical processes in an aquifer system.</title>
        <authorList>
            <person name="Anantharaman K."/>
            <person name="Brown C.T."/>
            <person name="Hug L.A."/>
            <person name="Sharon I."/>
            <person name="Castelle C.J."/>
            <person name="Probst A.J."/>
            <person name="Thomas B.C."/>
            <person name="Singh A."/>
            <person name="Wilkins M.J."/>
            <person name="Karaoz U."/>
            <person name="Brodie E.L."/>
            <person name="Williams K.H."/>
            <person name="Hubbard S.S."/>
            <person name="Banfield J.F."/>
        </authorList>
    </citation>
    <scope>NUCLEOTIDE SEQUENCE [LARGE SCALE GENOMIC DNA]</scope>
</reference>
<dbReference type="GO" id="GO:0006355">
    <property type="term" value="P:regulation of DNA-templated transcription"/>
    <property type="evidence" value="ECO:0007669"/>
    <property type="project" value="InterPro"/>
</dbReference>
<dbReference type="Proteomes" id="UP000177117">
    <property type="component" value="Unassembled WGS sequence"/>
</dbReference>
<sequence length="249" mass="28193">MSKIINKNLLLSIGDATQLLDVSASTLRRMDDKGIIASVRNVKNGKRYFFKADLLSLKYKSYKLVREWTKPGHRKIEKKIKDFYYPVEASLTGKIIMERASLEGLISDEGISVIINSAMELAGNVFYHNQGQWPDIEGAFYVLDRIERKMIIADRGVGLLKNLRLVKKNLASHAEALKLAFTEQISSRGLEGHRGYGLKFIRRAVEMGYLRCLVYQTGNARLEILANDKNLYIDEVDSSVQGCLAIVEF</sequence>
<organism evidence="2 3">
    <name type="scientific">Candidatus Yanofskybacteria bacterium RIFCSPHIGHO2_01_FULL_41_53</name>
    <dbReference type="NCBI Taxonomy" id="1802663"/>
    <lineage>
        <taxon>Bacteria</taxon>
        <taxon>Candidatus Yanofskyibacteriota</taxon>
    </lineage>
</organism>
<dbReference type="InterPro" id="IPR009061">
    <property type="entry name" value="DNA-bd_dom_put_sf"/>
</dbReference>
<evidence type="ECO:0000313" key="3">
    <source>
        <dbReference type="Proteomes" id="UP000177117"/>
    </source>
</evidence>
<dbReference type="Pfam" id="PF00376">
    <property type="entry name" value="MerR"/>
    <property type="match status" value="1"/>
</dbReference>
<gene>
    <name evidence="2" type="ORF">A2650_05055</name>
</gene>
<evidence type="ECO:0000313" key="2">
    <source>
        <dbReference type="EMBL" id="OGN00184.1"/>
    </source>
</evidence>
<name>A0A1F8EH84_9BACT</name>
<dbReference type="Gene3D" id="1.10.1660.10">
    <property type="match status" value="1"/>
</dbReference>
<dbReference type="InterPro" id="IPR000551">
    <property type="entry name" value="MerR-type_HTH_dom"/>
</dbReference>
<dbReference type="SUPFAM" id="SSF46955">
    <property type="entry name" value="Putative DNA-binding domain"/>
    <property type="match status" value="1"/>
</dbReference>